<dbReference type="Gene3D" id="3.60.10.10">
    <property type="entry name" value="Endonuclease/exonuclease/phosphatase"/>
    <property type="match status" value="1"/>
</dbReference>
<sequence length="372" mass="40411">MRTSEEIYHRVRWDPRFDPARFVLGINVRGAAPARVPLPDFVAGGDIPWHRVVFIEADGETVWDRASGVDRLDETLAGRVREPRRLREPSFTACPPYVWDPVAGWRPAPPVRGEGTRPGTALRVLTWNTLWDRYDGDRIHTSRRRPLLLEALEWADADVIALQEVESELLGMLLCAPWVRSAYTLGSDPTGRDVHDTGLLLLSRLPVREAAHHVLGPHKAVAAVTVESGAGPIVVAATHLTSDHAEDAASRRDAELAGLADALRGVEGDLVLLGDFNDGGNAPADALGLRDAWTEVYGVDDRTPTFDPRANPLAAISSLTGRAARIDRVLLRGRGLRAVTAELRGDSPATPDGLFVSDHYGVAVDLVACESS</sequence>
<organism evidence="11 12">
    <name type="scientific">Microtetraspora malaysiensis</name>
    <dbReference type="NCBI Taxonomy" id="161358"/>
    <lineage>
        <taxon>Bacteria</taxon>
        <taxon>Bacillati</taxon>
        <taxon>Actinomycetota</taxon>
        <taxon>Actinomycetes</taxon>
        <taxon>Streptosporangiales</taxon>
        <taxon>Streptosporangiaceae</taxon>
        <taxon>Microtetraspora</taxon>
    </lineage>
</organism>
<evidence type="ECO:0000259" key="9">
    <source>
        <dbReference type="Pfam" id="PF03372"/>
    </source>
</evidence>
<keyword evidence="7" id="KW-0460">Magnesium</keyword>
<evidence type="ECO:0000313" key="12">
    <source>
        <dbReference type="Proteomes" id="UP001602013"/>
    </source>
</evidence>
<keyword evidence="8" id="KW-0234">DNA repair</keyword>
<accession>A0ABW6SX09</accession>
<comment type="caution">
    <text evidence="11">The sequence shown here is derived from an EMBL/GenBank/DDBJ whole genome shotgun (WGS) entry which is preliminary data.</text>
</comment>
<protein>
    <submittedName>
        <fullName evidence="11">RNA repair domain-containing protein</fullName>
    </submittedName>
</protein>
<dbReference type="InterPro" id="IPR036691">
    <property type="entry name" value="Endo/exonu/phosph_ase_sf"/>
</dbReference>
<dbReference type="PANTHER" id="PTHR15822:SF4">
    <property type="entry name" value="TYROSYL-DNA PHOSPHODIESTERASE 2"/>
    <property type="match status" value="1"/>
</dbReference>
<dbReference type="SUPFAM" id="SSF56219">
    <property type="entry name" value="DNase I-like"/>
    <property type="match status" value="1"/>
</dbReference>
<evidence type="ECO:0000256" key="3">
    <source>
        <dbReference type="ARBA" id="ARBA00022722"/>
    </source>
</evidence>
<dbReference type="PANTHER" id="PTHR15822">
    <property type="entry name" value="TRAF AND TNF RECEPTOR-ASSOCIATED PROTEIN"/>
    <property type="match status" value="1"/>
</dbReference>
<proteinExistence type="predicted"/>
<feature type="domain" description="Endonuclease/exonuclease/phosphatase" evidence="9">
    <location>
        <begin position="125"/>
        <end position="359"/>
    </location>
</feature>
<evidence type="ECO:0000256" key="1">
    <source>
        <dbReference type="ARBA" id="ARBA00001936"/>
    </source>
</evidence>
<dbReference type="InterPro" id="IPR051547">
    <property type="entry name" value="TDP2-like"/>
</dbReference>
<evidence type="ECO:0000256" key="8">
    <source>
        <dbReference type="ARBA" id="ARBA00023204"/>
    </source>
</evidence>
<keyword evidence="6" id="KW-0378">Hydrolase</keyword>
<keyword evidence="12" id="KW-1185">Reference proteome</keyword>
<dbReference type="InterPro" id="IPR005135">
    <property type="entry name" value="Endo/exonuclease/phosphatase"/>
</dbReference>
<comment type="cofactor">
    <cofactor evidence="1">
        <name>Mn(2+)</name>
        <dbReference type="ChEBI" id="CHEBI:29035"/>
    </cofactor>
</comment>
<feature type="domain" description="MJ1316 RNA cyclic group end recognition" evidence="10">
    <location>
        <begin position="1"/>
        <end position="65"/>
    </location>
</feature>
<dbReference type="Pfam" id="PF03372">
    <property type="entry name" value="Exo_endo_phos"/>
    <property type="match status" value="1"/>
</dbReference>
<evidence type="ECO:0000313" key="11">
    <source>
        <dbReference type="EMBL" id="MFF3668323.1"/>
    </source>
</evidence>
<keyword evidence="5" id="KW-0227">DNA damage</keyword>
<dbReference type="CDD" id="cd09080">
    <property type="entry name" value="TDP2"/>
    <property type="match status" value="1"/>
</dbReference>
<evidence type="ECO:0000256" key="2">
    <source>
        <dbReference type="ARBA" id="ARBA00001946"/>
    </source>
</evidence>
<reference evidence="11 12" key="1">
    <citation type="submission" date="2024-10" db="EMBL/GenBank/DDBJ databases">
        <title>The Natural Products Discovery Center: Release of the First 8490 Sequenced Strains for Exploring Actinobacteria Biosynthetic Diversity.</title>
        <authorList>
            <person name="Kalkreuter E."/>
            <person name="Kautsar S.A."/>
            <person name="Yang D."/>
            <person name="Bader C.D."/>
            <person name="Teijaro C.N."/>
            <person name="Fluegel L."/>
            <person name="Davis C.M."/>
            <person name="Simpson J.R."/>
            <person name="Lauterbach L."/>
            <person name="Steele A.D."/>
            <person name="Gui C."/>
            <person name="Meng S."/>
            <person name="Li G."/>
            <person name="Viehrig K."/>
            <person name="Ye F."/>
            <person name="Su P."/>
            <person name="Kiefer A.F."/>
            <person name="Nichols A."/>
            <person name="Cepeda A.J."/>
            <person name="Yan W."/>
            <person name="Fan B."/>
            <person name="Jiang Y."/>
            <person name="Adhikari A."/>
            <person name="Zheng C.-J."/>
            <person name="Schuster L."/>
            <person name="Cowan T.M."/>
            <person name="Smanski M.J."/>
            <person name="Chevrette M.G."/>
            <person name="De Carvalho L.P.S."/>
            <person name="Shen B."/>
        </authorList>
    </citation>
    <scope>NUCLEOTIDE SEQUENCE [LARGE SCALE GENOMIC DNA]</scope>
    <source>
        <strain evidence="11 12">NPDC002173</strain>
    </source>
</reference>
<dbReference type="InterPro" id="IPR040459">
    <property type="entry name" value="MJ1316"/>
</dbReference>
<dbReference type="EMBL" id="JBIASD010000014">
    <property type="protein sequence ID" value="MFF3668323.1"/>
    <property type="molecule type" value="Genomic_DNA"/>
</dbReference>
<evidence type="ECO:0000256" key="5">
    <source>
        <dbReference type="ARBA" id="ARBA00022763"/>
    </source>
</evidence>
<evidence type="ECO:0000256" key="7">
    <source>
        <dbReference type="ARBA" id="ARBA00022842"/>
    </source>
</evidence>
<evidence type="ECO:0000256" key="6">
    <source>
        <dbReference type="ARBA" id="ARBA00022801"/>
    </source>
</evidence>
<dbReference type="Pfam" id="PF04457">
    <property type="entry name" value="MJ1316"/>
    <property type="match status" value="1"/>
</dbReference>
<keyword evidence="3" id="KW-0540">Nuclease</keyword>
<name>A0ABW6SX09_9ACTN</name>
<comment type="cofactor">
    <cofactor evidence="2">
        <name>Mg(2+)</name>
        <dbReference type="ChEBI" id="CHEBI:18420"/>
    </cofactor>
</comment>
<dbReference type="RefSeq" id="WP_387413808.1">
    <property type="nucleotide sequence ID" value="NZ_JBIASD010000014.1"/>
</dbReference>
<evidence type="ECO:0000256" key="4">
    <source>
        <dbReference type="ARBA" id="ARBA00022723"/>
    </source>
</evidence>
<dbReference type="Proteomes" id="UP001602013">
    <property type="component" value="Unassembled WGS sequence"/>
</dbReference>
<keyword evidence="4" id="KW-0479">Metal-binding</keyword>
<evidence type="ECO:0000259" key="10">
    <source>
        <dbReference type="Pfam" id="PF04457"/>
    </source>
</evidence>
<gene>
    <name evidence="11" type="ORF">ACFYXI_22305</name>
</gene>